<reference evidence="1" key="2">
    <citation type="submission" date="2024-06" db="EMBL/GenBank/DDBJ databases">
        <authorList>
            <person name="Plum-Jensen L.E."/>
            <person name="Schramm A."/>
            <person name="Marshall I.P.G."/>
        </authorList>
    </citation>
    <scope>NUCLEOTIDE SEQUENCE</scope>
    <source>
        <strain evidence="1">Rat1</strain>
    </source>
</reference>
<organism evidence="1">
    <name type="scientific">Candidatus Electrothrix aestuarii</name>
    <dbReference type="NCBI Taxonomy" id="3062594"/>
    <lineage>
        <taxon>Bacteria</taxon>
        <taxon>Pseudomonadati</taxon>
        <taxon>Thermodesulfobacteriota</taxon>
        <taxon>Desulfobulbia</taxon>
        <taxon>Desulfobulbales</taxon>
        <taxon>Desulfobulbaceae</taxon>
        <taxon>Candidatus Electrothrix</taxon>
    </lineage>
</organism>
<dbReference type="KEGG" id="eaj:Q3M24_10085"/>
<proteinExistence type="predicted"/>
<dbReference type="EMBL" id="CP159373">
    <property type="protein sequence ID" value="XCN75054.1"/>
    <property type="molecule type" value="Genomic_DNA"/>
</dbReference>
<sequence>MDTIGQIHNTARHWHRYGQFVGVGREDSPNYISSSMPLLLPVAKAEAISGQWALDCAQQIGTDVVTEYLKKMTTGM</sequence>
<evidence type="ECO:0000313" key="1">
    <source>
        <dbReference type="EMBL" id="XCN75054.1"/>
    </source>
</evidence>
<reference evidence="1" key="1">
    <citation type="journal article" date="2024" name="Syst. Appl. Microbiol.">
        <title>First single-strain enrichments of Electrothrix cable bacteria, description of E. aestuarii sp. nov. and E. rattekaaiensis sp. nov., and proposal of a cable bacteria taxonomy following the rules of the SeqCode.</title>
        <authorList>
            <person name="Plum-Jensen L.E."/>
            <person name="Schramm A."/>
            <person name="Marshall I.P.G."/>
        </authorList>
    </citation>
    <scope>NUCLEOTIDE SEQUENCE</scope>
    <source>
        <strain evidence="1">Rat1</strain>
    </source>
</reference>
<name>A0AAU8M1Q6_9BACT</name>
<dbReference type="AlphaFoldDB" id="A0AAU8M1Q6"/>
<protein>
    <submittedName>
        <fullName evidence="1">Uncharacterized protein</fullName>
    </submittedName>
</protein>
<accession>A0AAU8M1Q6</accession>
<gene>
    <name evidence="1" type="ORF">Q3M24_10085</name>
</gene>